<protein>
    <submittedName>
        <fullName evidence="2">MULE transposase domain-containing protein</fullName>
    </submittedName>
</protein>
<evidence type="ECO:0000313" key="2">
    <source>
        <dbReference type="WBParaSite" id="PSAMB.scaffold2539size25731.g18204.t1"/>
    </source>
</evidence>
<keyword evidence="1" id="KW-1185">Reference proteome</keyword>
<reference evidence="2" key="1">
    <citation type="submission" date="2022-11" db="UniProtKB">
        <authorList>
            <consortium name="WormBaseParasite"/>
        </authorList>
    </citation>
    <scope>IDENTIFICATION</scope>
</reference>
<accession>A0A914VV96</accession>
<sequence length="473" mass="54006">MWNGEEAQFRVDFHASKSFKSAQRSVHPIAQFTNTNGTPFTFAFAFESKKDGKLYYNCNQCVEAKQKELVDGSSIKTIHLYNNIIVNGNPSDGHYPGCQPIRSAQVHAEKKKSQASQLVGVDEREGRLHWTKKSVTNRLSYAKISKVPPLMEDGSLPEQLTKTNTGQQFLRFEAPDGSKLFVNDMCLSLLEQSSCWKVDGTFKSAPKGYLQAYSIHARHPRGESVPAVHMVMRDKKTANYRLMFRWLNQALQERRGDSSVGALSSILFDFEPAARKAFIAEFDTKAERSPIKVRGCRFHFGQAVVRNIDGCGLKTIKNDPIVAKWLKQILGLPLLPPKYVRSIWLSHLRQPPQVPGYEQACTRFVKYFQKEWIRVPKRGNNMKKSDAHILLWNHFDNALCRTTNSAEGWHSGLKSAWPGVNPKLNSYIDWLIKAHDEHVTRIVQLDADAPLKRRDPRYVKLDENIARAKHRFQ</sequence>
<proteinExistence type="predicted"/>
<organism evidence="1 2">
    <name type="scientific">Plectus sambesii</name>
    <dbReference type="NCBI Taxonomy" id="2011161"/>
    <lineage>
        <taxon>Eukaryota</taxon>
        <taxon>Metazoa</taxon>
        <taxon>Ecdysozoa</taxon>
        <taxon>Nematoda</taxon>
        <taxon>Chromadorea</taxon>
        <taxon>Plectida</taxon>
        <taxon>Plectina</taxon>
        <taxon>Plectoidea</taxon>
        <taxon>Plectidae</taxon>
        <taxon>Plectus</taxon>
    </lineage>
</organism>
<name>A0A914VV96_9BILA</name>
<dbReference type="WBParaSite" id="PSAMB.scaffold2539size25731.g18204.t1">
    <property type="protein sequence ID" value="PSAMB.scaffold2539size25731.g18204.t1"/>
    <property type="gene ID" value="PSAMB.scaffold2539size25731.g18204"/>
</dbReference>
<dbReference type="Proteomes" id="UP000887566">
    <property type="component" value="Unplaced"/>
</dbReference>
<dbReference type="AlphaFoldDB" id="A0A914VV96"/>
<evidence type="ECO:0000313" key="1">
    <source>
        <dbReference type="Proteomes" id="UP000887566"/>
    </source>
</evidence>